<proteinExistence type="inferred from homology"/>
<keyword evidence="7" id="KW-1185">Reference proteome</keyword>
<sequence length="143" mass="15176">MTAMSYGRPGFANRFLSDGLATASPATLLVMLYDRLVQDLQRAEQAQTGGDRQTAHTNLLHAQDIVVELQSSLKVDLWEGGKNLASLYTWLLNELAQANITGDAGRTKAARSLVVEPLADAWRQAAVEHLGATSVGAGASGLA</sequence>
<comment type="similarity">
    <text evidence="2">Belongs to the FliS family.</text>
</comment>
<accession>A0ABV5LR73</accession>
<organism evidence="6 7">
    <name type="scientific">Kineococcus gynurae</name>
    <dbReference type="NCBI Taxonomy" id="452979"/>
    <lineage>
        <taxon>Bacteria</taxon>
        <taxon>Bacillati</taxon>
        <taxon>Actinomycetota</taxon>
        <taxon>Actinomycetes</taxon>
        <taxon>Kineosporiales</taxon>
        <taxon>Kineosporiaceae</taxon>
        <taxon>Kineococcus</taxon>
    </lineage>
</organism>
<dbReference type="InterPro" id="IPR036584">
    <property type="entry name" value="FliS_sf"/>
</dbReference>
<evidence type="ECO:0000256" key="1">
    <source>
        <dbReference type="ARBA" id="ARBA00004514"/>
    </source>
</evidence>
<comment type="caution">
    <text evidence="6">The sequence shown here is derived from an EMBL/GenBank/DDBJ whole genome shotgun (WGS) entry which is preliminary data.</text>
</comment>
<keyword evidence="3" id="KW-0963">Cytoplasm</keyword>
<evidence type="ECO:0000313" key="7">
    <source>
        <dbReference type="Proteomes" id="UP001589748"/>
    </source>
</evidence>
<dbReference type="PANTHER" id="PTHR34773">
    <property type="entry name" value="FLAGELLAR SECRETION CHAPERONE FLIS"/>
    <property type="match status" value="1"/>
</dbReference>
<evidence type="ECO:0000256" key="2">
    <source>
        <dbReference type="ARBA" id="ARBA00008787"/>
    </source>
</evidence>
<comment type="subcellular location">
    <subcellularLocation>
        <location evidence="1">Cytoplasm</location>
        <location evidence="1">Cytosol</location>
    </subcellularLocation>
</comment>
<evidence type="ECO:0000256" key="5">
    <source>
        <dbReference type="ARBA" id="ARBA00023186"/>
    </source>
</evidence>
<evidence type="ECO:0000256" key="3">
    <source>
        <dbReference type="ARBA" id="ARBA00022490"/>
    </source>
</evidence>
<keyword evidence="4" id="KW-1005">Bacterial flagellum biogenesis</keyword>
<evidence type="ECO:0000313" key="6">
    <source>
        <dbReference type="EMBL" id="MFB9376588.1"/>
    </source>
</evidence>
<dbReference type="Pfam" id="PF02561">
    <property type="entry name" value="FliS"/>
    <property type="match status" value="1"/>
</dbReference>
<keyword evidence="6" id="KW-0969">Cilium</keyword>
<name>A0ABV5LR73_9ACTN</name>
<dbReference type="RefSeq" id="WP_380138110.1">
    <property type="nucleotide sequence ID" value="NZ_JBHLUI010000009.1"/>
</dbReference>
<evidence type="ECO:0000256" key="4">
    <source>
        <dbReference type="ARBA" id="ARBA00022795"/>
    </source>
</evidence>
<dbReference type="Gene3D" id="1.20.120.340">
    <property type="entry name" value="Flagellar protein FliS"/>
    <property type="match status" value="1"/>
</dbReference>
<dbReference type="CDD" id="cd16098">
    <property type="entry name" value="FliS"/>
    <property type="match status" value="1"/>
</dbReference>
<dbReference type="PANTHER" id="PTHR34773:SF1">
    <property type="entry name" value="FLAGELLAR SECRETION CHAPERONE FLIS"/>
    <property type="match status" value="1"/>
</dbReference>
<dbReference type="Proteomes" id="UP001589748">
    <property type="component" value="Unassembled WGS sequence"/>
</dbReference>
<dbReference type="NCBIfam" id="TIGR00208">
    <property type="entry name" value="fliS"/>
    <property type="match status" value="1"/>
</dbReference>
<keyword evidence="6" id="KW-0966">Cell projection</keyword>
<reference evidence="6 7" key="1">
    <citation type="submission" date="2024-09" db="EMBL/GenBank/DDBJ databases">
        <authorList>
            <person name="Sun Q."/>
            <person name="Mori K."/>
        </authorList>
    </citation>
    <scope>NUCLEOTIDE SEQUENCE [LARGE SCALE GENOMIC DNA]</scope>
    <source>
        <strain evidence="6 7">TISTR 1856</strain>
    </source>
</reference>
<keyword evidence="6" id="KW-0282">Flagellum</keyword>
<keyword evidence="5" id="KW-0143">Chaperone</keyword>
<gene>
    <name evidence="6" type="primary">fliS</name>
    <name evidence="6" type="ORF">ACFFVI_06370</name>
</gene>
<dbReference type="SUPFAM" id="SSF101116">
    <property type="entry name" value="Flagellar export chaperone FliS"/>
    <property type="match status" value="1"/>
</dbReference>
<protein>
    <submittedName>
        <fullName evidence="6">Flagellar export chaperone FliS</fullName>
    </submittedName>
</protein>
<dbReference type="EMBL" id="JBHMDM010000003">
    <property type="protein sequence ID" value="MFB9376588.1"/>
    <property type="molecule type" value="Genomic_DNA"/>
</dbReference>
<dbReference type="InterPro" id="IPR003713">
    <property type="entry name" value="FliS"/>
</dbReference>